<protein>
    <submittedName>
        <fullName evidence="1">NAD(P)-dependent dehydrogenase (Short-subunit alcohol dehydrogenase family)</fullName>
    </submittedName>
</protein>
<keyword evidence="2" id="KW-1185">Reference proteome</keyword>
<evidence type="ECO:0000313" key="1">
    <source>
        <dbReference type="EMBL" id="MDQ0191451.1"/>
    </source>
</evidence>
<gene>
    <name evidence="1" type="ORF">J2S03_003322</name>
</gene>
<dbReference type="Proteomes" id="UP001232973">
    <property type="component" value="Unassembled WGS sequence"/>
</dbReference>
<evidence type="ECO:0000313" key="2">
    <source>
        <dbReference type="Proteomes" id="UP001232973"/>
    </source>
</evidence>
<comment type="caution">
    <text evidence="1">The sequence shown here is derived from an EMBL/GenBank/DDBJ whole genome shotgun (WGS) entry which is preliminary data.</text>
</comment>
<organism evidence="1 2">
    <name type="scientific">Alicyclobacillus cycloheptanicus</name>
    <dbReference type="NCBI Taxonomy" id="1457"/>
    <lineage>
        <taxon>Bacteria</taxon>
        <taxon>Bacillati</taxon>
        <taxon>Bacillota</taxon>
        <taxon>Bacilli</taxon>
        <taxon>Bacillales</taxon>
        <taxon>Alicyclobacillaceae</taxon>
        <taxon>Alicyclobacillus</taxon>
    </lineage>
</organism>
<reference evidence="1 2" key="1">
    <citation type="submission" date="2023-07" db="EMBL/GenBank/DDBJ databases">
        <title>Genomic Encyclopedia of Type Strains, Phase IV (KMG-IV): sequencing the most valuable type-strain genomes for metagenomic binning, comparative biology and taxonomic classification.</title>
        <authorList>
            <person name="Goeker M."/>
        </authorList>
    </citation>
    <scope>NUCLEOTIDE SEQUENCE [LARGE SCALE GENOMIC DNA]</scope>
    <source>
        <strain evidence="1 2">DSM 4006</strain>
    </source>
</reference>
<sequence length="85" mass="9247">MARGIAPMMVEQGHGKIINISMNYETMRRRGFVQYGYGPSRAGVESPSYIMADPIVFLASDGITGERIVATEFAEWCAGRVGGES</sequence>
<proteinExistence type="predicted"/>
<accession>A0ABT9XMA4</accession>
<dbReference type="RefSeq" id="WP_274455474.1">
    <property type="nucleotide sequence ID" value="NZ_CP067097.1"/>
</dbReference>
<name>A0ABT9XMA4_9BACL</name>
<dbReference type="EMBL" id="JAUSTP010000044">
    <property type="protein sequence ID" value="MDQ0191451.1"/>
    <property type="molecule type" value="Genomic_DNA"/>
</dbReference>